<sequence length="101" mass="11434">MSQALQESATKLCCSSRANCATVRGFKHSGVFCLHRLKNERIKNAPIRPVIWPTCRTVECRSVLTSSDALSGEIESVRRKCEVEQCSPCRCIYWGKKITER</sequence>
<name>A0AAJ4XQ08_9BASI</name>
<organism evidence="1 2">
    <name type="scientific">Melanopsichium pennsylvanicum</name>
    <dbReference type="NCBI Taxonomy" id="63383"/>
    <lineage>
        <taxon>Eukaryota</taxon>
        <taxon>Fungi</taxon>
        <taxon>Dikarya</taxon>
        <taxon>Basidiomycota</taxon>
        <taxon>Ustilaginomycotina</taxon>
        <taxon>Ustilaginomycetes</taxon>
        <taxon>Ustilaginales</taxon>
        <taxon>Ustilaginaceae</taxon>
        <taxon>Melanopsichium</taxon>
    </lineage>
</organism>
<evidence type="ECO:0000313" key="2">
    <source>
        <dbReference type="Proteomes" id="UP001294444"/>
    </source>
</evidence>
<comment type="caution">
    <text evidence="1">The sequence shown here is derived from an EMBL/GenBank/DDBJ whole genome shotgun (WGS) entry which is preliminary data.</text>
</comment>
<dbReference type="AlphaFoldDB" id="A0AAJ4XQ08"/>
<dbReference type="Proteomes" id="UP001294444">
    <property type="component" value="Unassembled WGS sequence"/>
</dbReference>
<reference evidence="1" key="1">
    <citation type="submission" date="2023-10" db="EMBL/GenBank/DDBJ databases">
        <authorList>
            <person name="Guldener U."/>
        </authorList>
    </citation>
    <scope>NUCLEOTIDE SEQUENCE</scope>
    <source>
        <strain evidence="1">Mp4</strain>
    </source>
</reference>
<protein>
    <submittedName>
        <fullName evidence="1">Uncharacterized protein</fullName>
    </submittedName>
</protein>
<accession>A0AAJ4XQ08</accession>
<keyword evidence="2" id="KW-1185">Reference proteome</keyword>
<dbReference type="EMBL" id="OAPG01000013">
    <property type="protein sequence ID" value="SNX86208.1"/>
    <property type="molecule type" value="Genomic_DNA"/>
</dbReference>
<gene>
    <name evidence="1" type="ORF">MEPE_04917</name>
</gene>
<evidence type="ECO:0000313" key="1">
    <source>
        <dbReference type="EMBL" id="SNX86208.1"/>
    </source>
</evidence>
<proteinExistence type="predicted"/>